<dbReference type="CDD" id="cd01129">
    <property type="entry name" value="PulE-GspE-like"/>
    <property type="match status" value="1"/>
</dbReference>
<accession>A0A562J1A0</accession>
<gene>
    <name evidence="5" type="ORF">LY60_03515</name>
</gene>
<dbReference type="InterPro" id="IPR007831">
    <property type="entry name" value="T2SS_GspE_N"/>
</dbReference>
<reference evidence="5 6" key="1">
    <citation type="submission" date="2019-07" db="EMBL/GenBank/DDBJ databases">
        <title>Genomic Encyclopedia of Type Strains, Phase I: the one thousand microbial genomes (KMG-I) project.</title>
        <authorList>
            <person name="Kyrpides N."/>
        </authorList>
    </citation>
    <scope>NUCLEOTIDE SEQUENCE [LARGE SCALE GENOMIC DNA]</scope>
    <source>
        <strain evidence="5 6">DSM 13558</strain>
    </source>
</reference>
<dbReference type="SMART" id="SM00382">
    <property type="entry name" value="AAA"/>
    <property type="match status" value="1"/>
</dbReference>
<evidence type="ECO:0000313" key="6">
    <source>
        <dbReference type="Proteomes" id="UP000315343"/>
    </source>
</evidence>
<dbReference type="FunFam" id="3.40.50.300:FF:000398">
    <property type="entry name" value="Type IV pilus assembly ATPase PilB"/>
    <property type="match status" value="1"/>
</dbReference>
<evidence type="ECO:0000256" key="1">
    <source>
        <dbReference type="ARBA" id="ARBA00006611"/>
    </source>
</evidence>
<evidence type="ECO:0000313" key="5">
    <source>
        <dbReference type="EMBL" id="TWH77039.1"/>
    </source>
</evidence>
<dbReference type="OrthoDB" id="9808272at2"/>
<dbReference type="SUPFAM" id="SSF160246">
    <property type="entry name" value="EspE N-terminal domain-like"/>
    <property type="match status" value="1"/>
</dbReference>
<dbReference type="Pfam" id="PF00437">
    <property type="entry name" value="T2SSE"/>
    <property type="match status" value="1"/>
</dbReference>
<dbReference type="FunFam" id="3.30.450.90:FF:000001">
    <property type="entry name" value="Type II secretion system ATPase GspE"/>
    <property type="match status" value="1"/>
</dbReference>
<dbReference type="Proteomes" id="UP000315343">
    <property type="component" value="Unassembled WGS sequence"/>
</dbReference>
<comment type="caution">
    <text evidence="5">The sequence shown here is derived from an EMBL/GenBank/DDBJ whole genome shotgun (WGS) entry which is preliminary data.</text>
</comment>
<evidence type="ECO:0000259" key="4">
    <source>
        <dbReference type="PROSITE" id="PS00662"/>
    </source>
</evidence>
<organism evidence="5 6">
    <name type="scientific">Sedimentibacter saalensis</name>
    <dbReference type="NCBI Taxonomy" id="130788"/>
    <lineage>
        <taxon>Bacteria</taxon>
        <taxon>Bacillati</taxon>
        <taxon>Bacillota</taxon>
        <taxon>Tissierellia</taxon>
        <taxon>Sedimentibacter</taxon>
    </lineage>
</organism>
<dbReference type="Gene3D" id="3.30.450.90">
    <property type="match status" value="1"/>
</dbReference>
<dbReference type="Pfam" id="PF05157">
    <property type="entry name" value="MshEN"/>
    <property type="match status" value="1"/>
</dbReference>
<dbReference type="InterPro" id="IPR027417">
    <property type="entry name" value="P-loop_NTPase"/>
</dbReference>
<dbReference type="InterPro" id="IPR001482">
    <property type="entry name" value="T2SS/T4SS_dom"/>
</dbReference>
<dbReference type="GO" id="GO:0005886">
    <property type="term" value="C:plasma membrane"/>
    <property type="evidence" value="ECO:0007669"/>
    <property type="project" value="TreeGrafter"/>
</dbReference>
<sequence>MNKNSSRLGELLISNNEITLEQLCAALDEQTSSHEKLGSILIKKGYISEVDVLRYLSSQTGIKTINMDSLEVNKDAARIISEKLARRTNSIAFNFYGGKLLVAMMDPLNIFDVEDIELESGMKVEPSFALKSQIIEAIDKFMSSRNTEIAAKEIISNLCAEIESADDKTEDEYLNNSPVVRLVNSLIDQALKMESSDIHIEPLADKIRVRFRIDGELHETLEVPIKSHSAIVTRIKIMAGMNIAEKRLPQDGRLEMNVDSIAIDMRISVLPTVYGEKIVLRILNRGNFLKSKYELGFTNENLKSVDSIMECPNGIILIAGPTGSGKTTTLYTYLNELNNINKNIITVEDPVEYKIHGINQVQVNSKIGLSFASGLRSILRQDPDIIMIGEIRDEETAEIAVRAAITGHLVISTIHTNDAPSAVIRLEDMGIKTFLVAASLRGVISQRLVKKICTNCKESYMSNSFENNLLELKDSVVLYKGTGCSKCYNTGYSGRIGIHEVMKIDQNMRNKIYKGGSTDELTEEAINNGMATLKDNCRQLVLEGITSVEEYSQVVYKL</sequence>
<evidence type="ECO:0000256" key="2">
    <source>
        <dbReference type="ARBA" id="ARBA00022741"/>
    </source>
</evidence>
<dbReference type="InterPro" id="IPR003593">
    <property type="entry name" value="AAA+_ATPase"/>
</dbReference>
<dbReference type="PROSITE" id="PS00662">
    <property type="entry name" value="T2SP_E"/>
    <property type="match status" value="1"/>
</dbReference>
<dbReference type="GO" id="GO:0005524">
    <property type="term" value="F:ATP binding"/>
    <property type="evidence" value="ECO:0007669"/>
    <property type="project" value="UniProtKB-KW"/>
</dbReference>
<keyword evidence="3" id="KW-0067">ATP-binding</keyword>
<dbReference type="EMBL" id="VLKH01000014">
    <property type="protein sequence ID" value="TWH77039.1"/>
    <property type="molecule type" value="Genomic_DNA"/>
</dbReference>
<dbReference type="GO" id="GO:0016887">
    <property type="term" value="F:ATP hydrolysis activity"/>
    <property type="evidence" value="ECO:0007669"/>
    <property type="project" value="TreeGrafter"/>
</dbReference>
<keyword evidence="2" id="KW-0547">Nucleotide-binding</keyword>
<dbReference type="InterPro" id="IPR037257">
    <property type="entry name" value="T2SS_E_N_sf"/>
</dbReference>
<dbReference type="Gene3D" id="3.40.50.300">
    <property type="entry name" value="P-loop containing nucleotide triphosphate hydrolases"/>
    <property type="match status" value="1"/>
</dbReference>
<name>A0A562J1A0_9FIRM</name>
<comment type="similarity">
    <text evidence="1">Belongs to the GSP E family.</text>
</comment>
<dbReference type="SUPFAM" id="SSF52540">
    <property type="entry name" value="P-loop containing nucleoside triphosphate hydrolases"/>
    <property type="match status" value="1"/>
</dbReference>
<dbReference type="PANTHER" id="PTHR30258:SF1">
    <property type="entry name" value="PROTEIN TRANSPORT PROTEIN HOFB HOMOLOG"/>
    <property type="match status" value="1"/>
</dbReference>
<protein>
    <submittedName>
        <fullName evidence="5">Type II secretion system protein E (GspE)</fullName>
    </submittedName>
</protein>
<keyword evidence="6" id="KW-1185">Reference proteome</keyword>
<dbReference type="PANTHER" id="PTHR30258">
    <property type="entry name" value="TYPE II SECRETION SYSTEM PROTEIN GSPE-RELATED"/>
    <property type="match status" value="1"/>
</dbReference>
<dbReference type="RefSeq" id="WP_145086762.1">
    <property type="nucleotide sequence ID" value="NZ_VLKH01000014.1"/>
</dbReference>
<evidence type="ECO:0000256" key="3">
    <source>
        <dbReference type="ARBA" id="ARBA00022840"/>
    </source>
</evidence>
<dbReference type="Gene3D" id="3.30.300.160">
    <property type="entry name" value="Type II secretion system, protein E, N-terminal domain"/>
    <property type="match status" value="1"/>
</dbReference>
<proteinExistence type="inferred from homology"/>
<feature type="domain" description="Bacterial type II secretion system protein E" evidence="4">
    <location>
        <begin position="379"/>
        <end position="393"/>
    </location>
</feature>
<dbReference type="AlphaFoldDB" id="A0A562J1A0"/>